<keyword evidence="5 8" id="KW-0653">Protein transport</keyword>
<dbReference type="Pfam" id="PF01618">
    <property type="entry name" value="MotA_ExbB"/>
    <property type="match status" value="1"/>
</dbReference>
<keyword evidence="7 9" id="KW-0472">Membrane</keyword>
<dbReference type="InterPro" id="IPR050790">
    <property type="entry name" value="ExbB/TolQ_transport"/>
</dbReference>
<gene>
    <name evidence="11" type="ORF">HMPREF1705_02757</name>
</gene>
<dbReference type="Proteomes" id="UP000005273">
    <property type="component" value="Unassembled WGS sequence"/>
</dbReference>
<dbReference type="RefSeq" id="WP_242603545.1">
    <property type="nucleotide sequence ID" value="NZ_ACJX03000001.1"/>
</dbReference>
<keyword evidence="4 9" id="KW-0812">Transmembrane</keyword>
<dbReference type="GO" id="GO:0005886">
    <property type="term" value="C:plasma membrane"/>
    <property type="evidence" value="ECO:0007669"/>
    <property type="project" value="UniProtKB-SubCell"/>
</dbReference>
<evidence type="ECO:0000256" key="4">
    <source>
        <dbReference type="ARBA" id="ARBA00022692"/>
    </source>
</evidence>
<keyword evidence="2 8" id="KW-0813">Transport</keyword>
<evidence type="ECO:0000256" key="8">
    <source>
        <dbReference type="RuleBase" id="RU004057"/>
    </source>
</evidence>
<comment type="caution">
    <text evidence="11">The sequence shown here is derived from an EMBL/GenBank/DDBJ whole genome shotgun (WGS) entry which is preliminary data.</text>
</comment>
<feature type="transmembrane region" description="Helical" evidence="9">
    <location>
        <begin position="12"/>
        <end position="29"/>
    </location>
</feature>
<comment type="similarity">
    <text evidence="8">Belongs to the exbB/tolQ family.</text>
</comment>
<name>A0A0T5XCP6_9BACT</name>
<dbReference type="InterPro" id="IPR002898">
    <property type="entry name" value="MotA_ExbB_proton_chnl"/>
</dbReference>
<dbReference type="eggNOG" id="COG0811">
    <property type="taxonomic scope" value="Bacteria"/>
</dbReference>
<proteinExistence type="inferred from homology"/>
<keyword evidence="12" id="KW-1185">Reference proteome</keyword>
<evidence type="ECO:0000256" key="1">
    <source>
        <dbReference type="ARBA" id="ARBA00004651"/>
    </source>
</evidence>
<keyword evidence="3" id="KW-1003">Cell membrane</keyword>
<organism evidence="11 12">
    <name type="scientific">Acetomicrobium hydrogeniformans ATCC BAA-1850</name>
    <dbReference type="NCBI Taxonomy" id="592015"/>
    <lineage>
        <taxon>Bacteria</taxon>
        <taxon>Thermotogati</taxon>
        <taxon>Synergistota</taxon>
        <taxon>Synergistia</taxon>
        <taxon>Synergistales</taxon>
        <taxon>Acetomicrobiaceae</taxon>
        <taxon>Acetomicrobium</taxon>
    </lineage>
</organism>
<evidence type="ECO:0000256" key="3">
    <source>
        <dbReference type="ARBA" id="ARBA00022475"/>
    </source>
</evidence>
<comment type="subcellular location">
    <subcellularLocation>
        <location evidence="1">Cell membrane</location>
        <topology evidence="1">Multi-pass membrane protein</topology>
    </subcellularLocation>
    <subcellularLocation>
        <location evidence="8">Membrane</location>
        <topology evidence="8">Multi-pass membrane protein</topology>
    </subcellularLocation>
</comment>
<feature type="transmembrane region" description="Helical" evidence="9">
    <location>
        <begin position="152"/>
        <end position="178"/>
    </location>
</feature>
<evidence type="ECO:0000256" key="5">
    <source>
        <dbReference type="ARBA" id="ARBA00022927"/>
    </source>
</evidence>
<evidence type="ECO:0000313" key="11">
    <source>
        <dbReference type="EMBL" id="KRT35525.1"/>
    </source>
</evidence>
<dbReference type="GO" id="GO:0017038">
    <property type="term" value="P:protein import"/>
    <property type="evidence" value="ECO:0007669"/>
    <property type="project" value="TreeGrafter"/>
</dbReference>
<evidence type="ECO:0000256" key="2">
    <source>
        <dbReference type="ARBA" id="ARBA00022448"/>
    </source>
</evidence>
<evidence type="ECO:0000256" key="6">
    <source>
        <dbReference type="ARBA" id="ARBA00022989"/>
    </source>
</evidence>
<evidence type="ECO:0000259" key="10">
    <source>
        <dbReference type="Pfam" id="PF01618"/>
    </source>
</evidence>
<accession>A0A0T5XCP6</accession>
<reference evidence="12" key="1">
    <citation type="submission" date="2012-09" db="EMBL/GenBank/DDBJ databases">
        <authorList>
            <person name="Weinstock G."/>
            <person name="Sodergren E."/>
            <person name="Clifton S."/>
            <person name="Fulton L."/>
            <person name="Fulton B."/>
            <person name="Courtney L."/>
            <person name="Fronick C."/>
            <person name="Harrison M."/>
            <person name="Strong C."/>
            <person name="Farmer C."/>
            <person name="Delehaunty K."/>
            <person name="Markovic C."/>
            <person name="Hall O."/>
            <person name="Minx P."/>
            <person name="Tomlinson C."/>
            <person name="Mitreva M."/>
            <person name="Nelson J."/>
            <person name="Hou S."/>
            <person name="Wollam A."/>
            <person name="Pepin K.H."/>
            <person name="Johnson M."/>
            <person name="Bhonagiri V."/>
            <person name="Nash W.E."/>
            <person name="Suruliraj S."/>
            <person name="Warren W."/>
            <person name="Chinwalla A."/>
            <person name="Mardis E.R."/>
            <person name="Wilson R.K."/>
        </authorList>
    </citation>
    <scope>NUCLEOTIDE SEQUENCE [LARGE SCALE GENOMIC DNA]</scope>
    <source>
        <strain evidence="12">OS1</strain>
    </source>
</reference>
<dbReference type="PANTHER" id="PTHR30625:SF15">
    <property type="entry name" value="BIOPOLYMER TRANSPORT PROTEIN EXBB"/>
    <property type="match status" value="1"/>
</dbReference>
<feature type="domain" description="MotA/TolQ/ExbB proton channel" evidence="10">
    <location>
        <begin position="69"/>
        <end position="187"/>
    </location>
</feature>
<evidence type="ECO:0000313" key="12">
    <source>
        <dbReference type="Proteomes" id="UP000005273"/>
    </source>
</evidence>
<dbReference type="STRING" id="592015.HMPREF1705_02757"/>
<dbReference type="EMBL" id="ACJX03000001">
    <property type="protein sequence ID" value="KRT35525.1"/>
    <property type="molecule type" value="Genomic_DNA"/>
</dbReference>
<evidence type="ECO:0000256" key="7">
    <source>
        <dbReference type="ARBA" id="ARBA00023136"/>
    </source>
</evidence>
<dbReference type="PANTHER" id="PTHR30625">
    <property type="entry name" value="PROTEIN TOLQ"/>
    <property type="match status" value="1"/>
</dbReference>
<keyword evidence="6 9" id="KW-1133">Transmembrane helix</keyword>
<feature type="transmembrane region" description="Helical" evidence="9">
    <location>
        <begin position="109"/>
        <end position="132"/>
    </location>
</feature>
<protein>
    <submittedName>
        <fullName evidence="11">Transporter, MotA/TolQ/ExbB proton channel family protein</fullName>
    </submittedName>
</protein>
<sequence length="209" mass="23423">MEFIDVIKMGGPSMYAILAVSIVGLAVVLERIWFYAKSWTNPELLERKLRELLYKGDAEAAASLVREKESSLHRLFRAAIDHWLAPPEALKMLLEQEVRHELYRWEKGLTLLSTVARVTPLLGLLGTVLGIVDVFRSVAESEGPTNMALLASGIWEALLTTVAGLAVAIPAVLCYSWFSSKIDALEESLWRGSDFILREKMLRGRTEHD</sequence>
<dbReference type="AlphaFoldDB" id="A0A0T5XCP6"/>
<evidence type="ECO:0000256" key="9">
    <source>
        <dbReference type="SAM" id="Phobius"/>
    </source>
</evidence>